<dbReference type="Gene3D" id="3.40.50.300">
    <property type="entry name" value="P-loop containing nucleotide triphosphate hydrolases"/>
    <property type="match status" value="1"/>
</dbReference>
<feature type="domain" description="AAA" evidence="6">
    <location>
        <begin position="104"/>
        <end position="259"/>
    </location>
</feature>
<evidence type="ECO:0000256" key="3">
    <source>
        <dbReference type="ARBA" id="ARBA00022777"/>
    </source>
</evidence>
<dbReference type="GO" id="GO:0004713">
    <property type="term" value="F:protein tyrosine kinase activity"/>
    <property type="evidence" value="ECO:0007669"/>
    <property type="project" value="UniProtKB-KW"/>
</dbReference>
<dbReference type="Proteomes" id="UP000288096">
    <property type="component" value="Unassembled WGS sequence"/>
</dbReference>
<dbReference type="NCBIfam" id="TIGR01007">
    <property type="entry name" value="eps_fam"/>
    <property type="match status" value="1"/>
</dbReference>
<proteinExistence type="predicted"/>
<comment type="caution">
    <text evidence="7">The sequence shown here is derived from an EMBL/GenBank/DDBJ whole genome shotgun (WGS) entry which is preliminary data.</text>
</comment>
<evidence type="ECO:0000256" key="5">
    <source>
        <dbReference type="ARBA" id="ARBA00023137"/>
    </source>
</evidence>
<evidence type="ECO:0000256" key="2">
    <source>
        <dbReference type="ARBA" id="ARBA00022741"/>
    </source>
</evidence>
<dbReference type="InterPro" id="IPR005702">
    <property type="entry name" value="Wzc-like_C"/>
</dbReference>
<dbReference type="SUPFAM" id="SSF52540">
    <property type="entry name" value="P-loop containing nucleoside triphosphate hydrolases"/>
    <property type="match status" value="1"/>
</dbReference>
<organism evidence="7 8">
    <name type="scientific">Desulfonema ishimotonii</name>
    <dbReference type="NCBI Taxonomy" id="45657"/>
    <lineage>
        <taxon>Bacteria</taxon>
        <taxon>Pseudomonadati</taxon>
        <taxon>Thermodesulfobacteriota</taxon>
        <taxon>Desulfobacteria</taxon>
        <taxon>Desulfobacterales</taxon>
        <taxon>Desulfococcaceae</taxon>
        <taxon>Desulfonema</taxon>
    </lineage>
</organism>
<accession>A0A401FVC5</accession>
<evidence type="ECO:0000259" key="6">
    <source>
        <dbReference type="Pfam" id="PF13614"/>
    </source>
</evidence>
<keyword evidence="5" id="KW-0829">Tyrosine-protein kinase</keyword>
<dbReference type="RefSeq" id="WP_124328263.1">
    <property type="nucleotide sequence ID" value="NZ_BEXT01000001.1"/>
</dbReference>
<dbReference type="GO" id="GO:0005524">
    <property type="term" value="F:ATP binding"/>
    <property type="evidence" value="ECO:0007669"/>
    <property type="project" value="UniProtKB-KW"/>
</dbReference>
<evidence type="ECO:0000313" key="8">
    <source>
        <dbReference type="Proteomes" id="UP000288096"/>
    </source>
</evidence>
<keyword evidence="2" id="KW-0547">Nucleotide-binding</keyword>
<keyword evidence="8" id="KW-1185">Reference proteome</keyword>
<keyword evidence="4" id="KW-0067">ATP-binding</keyword>
<dbReference type="PANTHER" id="PTHR32309:SF31">
    <property type="entry name" value="CAPSULAR EXOPOLYSACCHARIDE FAMILY"/>
    <property type="match status" value="1"/>
</dbReference>
<dbReference type="EMBL" id="BEXT01000001">
    <property type="protein sequence ID" value="GBC60911.1"/>
    <property type="molecule type" value="Genomic_DNA"/>
</dbReference>
<dbReference type="InterPro" id="IPR025669">
    <property type="entry name" value="AAA_dom"/>
</dbReference>
<dbReference type="InterPro" id="IPR027417">
    <property type="entry name" value="P-loop_NTPase"/>
</dbReference>
<gene>
    <name evidence="7" type="ORF">DENIS_1871</name>
</gene>
<reference evidence="8" key="1">
    <citation type="submission" date="2017-11" db="EMBL/GenBank/DDBJ databases">
        <authorList>
            <person name="Watanabe M."/>
            <person name="Kojima H."/>
        </authorList>
    </citation>
    <scope>NUCLEOTIDE SEQUENCE [LARGE SCALE GENOMIC DNA]</scope>
    <source>
        <strain evidence="8">Tokyo 01</strain>
    </source>
</reference>
<dbReference type="CDD" id="cd05387">
    <property type="entry name" value="BY-kinase"/>
    <property type="match status" value="1"/>
</dbReference>
<protein>
    <submittedName>
        <fullName evidence="7">Exopolysaccharide biosynthesis protein</fullName>
    </submittedName>
</protein>
<evidence type="ECO:0000256" key="1">
    <source>
        <dbReference type="ARBA" id="ARBA00022679"/>
    </source>
</evidence>
<sequence>MSKLKKALEKAMKSRLADERHLPGDRQAADAGFRMKRRRCDVQVTYSQTQVQSVDARILERNRVLALFQEYKTTEQIKRLRTQVLNQLEEIGGNSLLVTSANPGEGKTFTSINLGVSIAQEFDRTVLIVDADLKNPTVQHYDFANDFFNINVNQGLADYLQGHVSIPDLLLNPGIEKLTIIPGGHPLPNSAELLGSPRMEALVKELTSRYRADRIIIFDAPALLYCTDPVVLSRFVDGILLVVEEEKTSKNDLKKVLGMLKGKKILGTILNKSKSQ</sequence>
<name>A0A401FVC5_9BACT</name>
<keyword evidence="3" id="KW-0418">Kinase</keyword>
<dbReference type="AlphaFoldDB" id="A0A401FVC5"/>
<evidence type="ECO:0000313" key="7">
    <source>
        <dbReference type="EMBL" id="GBC60911.1"/>
    </source>
</evidence>
<dbReference type="InterPro" id="IPR050445">
    <property type="entry name" value="Bact_polysacc_biosynth/exp"/>
</dbReference>
<reference evidence="8" key="2">
    <citation type="submission" date="2019-01" db="EMBL/GenBank/DDBJ databases">
        <title>Genome sequence of Desulfonema ishimotonii strain Tokyo 01.</title>
        <authorList>
            <person name="Fukui M."/>
        </authorList>
    </citation>
    <scope>NUCLEOTIDE SEQUENCE [LARGE SCALE GENOMIC DNA]</scope>
    <source>
        <strain evidence="8">Tokyo 01</strain>
    </source>
</reference>
<dbReference type="OrthoDB" id="9812433at2"/>
<dbReference type="Pfam" id="PF13614">
    <property type="entry name" value="AAA_31"/>
    <property type="match status" value="1"/>
</dbReference>
<keyword evidence="1" id="KW-0808">Transferase</keyword>
<evidence type="ECO:0000256" key="4">
    <source>
        <dbReference type="ARBA" id="ARBA00022840"/>
    </source>
</evidence>
<dbReference type="PANTHER" id="PTHR32309">
    <property type="entry name" value="TYROSINE-PROTEIN KINASE"/>
    <property type="match status" value="1"/>
</dbReference>